<dbReference type="Pfam" id="PF01037">
    <property type="entry name" value="AsnC_trans_reg"/>
    <property type="match status" value="1"/>
</dbReference>
<dbReference type="PANTHER" id="PTHR30154:SF34">
    <property type="entry name" value="TRANSCRIPTIONAL REGULATOR AZLB"/>
    <property type="match status" value="1"/>
</dbReference>
<dbReference type="PROSITE" id="PS50956">
    <property type="entry name" value="HTH_ASNC_2"/>
    <property type="match status" value="1"/>
</dbReference>
<dbReference type="PRINTS" id="PR00033">
    <property type="entry name" value="HTHASNC"/>
</dbReference>
<comment type="caution">
    <text evidence="5">The sequence shown here is derived from an EMBL/GenBank/DDBJ whole genome shotgun (WGS) entry which is preliminary data.</text>
</comment>
<dbReference type="OrthoDB" id="9813313at2"/>
<dbReference type="SUPFAM" id="SSF54909">
    <property type="entry name" value="Dimeric alpha+beta barrel"/>
    <property type="match status" value="1"/>
</dbReference>
<evidence type="ECO:0000313" key="5">
    <source>
        <dbReference type="EMBL" id="RVU39446.1"/>
    </source>
</evidence>
<keyword evidence="6" id="KW-1185">Reference proteome</keyword>
<reference evidence="6" key="1">
    <citation type="submission" date="2019-01" db="EMBL/GenBank/DDBJ databases">
        <title>Gri0909 isolated from a small marine red alga.</title>
        <authorList>
            <person name="Kim J."/>
            <person name="Jeong S.E."/>
            <person name="Jeon C.O."/>
        </authorList>
    </citation>
    <scope>NUCLEOTIDE SEQUENCE [LARGE SCALE GENOMIC DNA]</scope>
    <source>
        <strain evidence="6">Gri0909</strain>
    </source>
</reference>
<evidence type="ECO:0000313" key="6">
    <source>
        <dbReference type="Proteomes" id="UP000287447"/>
    </source>
</evidence>
<dbReference type="InterPro" id="IPR036388">
    <property type="entry name" value="WH-like_DNA-bd_sf"/>
</dbReference>
<sequence length="153" mass="17435">MSELDVFDVKLLNLVQEDRNRTSEALAERVGLSATACQRRLKRLRDEGVIAREVAVVDPEKVGRKLTVIVEVILQHGRPDIVDDFKRRMMKLPEVQHCYYVTGASDFVLIVVTEDMKTYEGFIHRVLYASKSIQRFETTVVMDTVKAGLTVPL</sequence>
<dbReference type="GO" id="GO:0006355">
    <property type="term" value="P:regulation of DNA-templated transcription"/>
    <property type="evidence" value="ECO:0007669"/>
    <property type="project" value="UniProtKB-ARBA"/>
</dbReference>
<keyword evidence="1" id="KW-0805">Transcription regulation</keyword>
<dbReference type="Pfam" id="PF13412">
    <property type="entry name" value="HTH_24"/>
    <property type="match status" value="1"/>
</dbReference>
<dbReference type="EMBL" id="SADE01000001">
    <property type="protein sequence ID" value="RVU39446.1"/>
    <property type="molecule type" value="Genomic_DNA"/>
</dbReference>
<name>A0A437QYE7_9PROT</name>
<dbReference type="PROSITE" id="PS00519">
    <property type="entry name" value="HTH_ASNC_1"/>
    <property type="match status" value="1"/>
</dbReference>
<proteinExistence type="predicted"/>
<dbReference type="SMART" id="SM00344">
    <property type="entry name" value="HTH_ASNC"/>
    <property type="match status" value="1"/>
</dbReference>
<dbReference type="InterPro" id="IPR019887">
    <property type="entry name" value="Tscrpt_reg_AsnC/Lrp_C"/>
</dbReference>
<evidence type="ECO:0000259" key="4">
    <source>
        <dbReference type="PROSITE" id="PS50956"/>
    </source>
</evidence>
<dbReference type="GO" id="GO:0043200">
    <property type="term" value="P:response to amino acid"/>
    <property type="evidence" value="ECO:0007669"/>
    <property type="project" value="TreeGrafter"/>
</dbReference>
<dbReference type="PANTHER" id="PTHR30154">
    <property type="entry name" value="LEUCINE-RESPONSIVE REGULATORY PROTEIN"/>
    <property type="match status" value="1"/>
</dbReference>
<accession>A0A437QYE7</accession>
<dbReference type="InterPro" id="IPR000485">
    <property type="entry name" value="AsnC-type_HTH_dom"/>
</dbReference>
<feature type="domain" description="HTH asnC-type" evidence="4">
    <location>
        <begin position="4"/>
        <end position="65"/>
    </location>
</feature>
<gene>
    <name evidence="5" type="ORF">EOI86_09485</name>
</gene>
<evidence type="ECO:0000256" key="1">
    <source>
        <dbReference type="ARBA" id="ARBA00023015"/>
    </source>
</evidence>
<dbReference type="InterPro" id="IPR011008">
    <property type="entry name" value="Dimeric_a/b-barrel"/>
</dbReference>
<dbReference type="SUPFAM" id="SSF46785">
    <property type="entry name" value="Winged helix' DNA-binding domain"/>
    <property type="match status" value="1"/>
</dbReference>
<dbReference type="InterPro" id="IPR019885">
    <property type="entry name" value="Tscrpt_reg_HTH_AsnC-type_CS"/>
</dbReference>
<organism evidence="5 6">
    <name type="scientific">Hwanghaeella grinnelliae</name>
    <dbReference type="NCBI Taxonomy" id="2500179"/>
    <lineage>
        <taxon>Bacteria</taxon>
        <taxon>Pseudomonadati</taxon>
        <taxon>Pseudomonadota</taxon>
        <taxon>Alphaproteobacteria</taxon>
        <taxon>Rhodospirillales</taxon>
        <taxon>Rhodospirillaceae</taxon>
        <taxon>Hwanghaeella</taxon>
    </lineage>
</organism>
<dbReference type="RefSeq" id="WP_127764817.1">
    <property type="nucleotide sequence ID" value="NZ_SADE01000001.1"/>
</dbReference>
<keyword evidence="2" id="KW-0238">DNA-binding</keyword>
<dbReference type="InterPro" id="IPR019888">
    <property type="entry name" value="Tscrpt_reg_AsnC-like"/>
</dbReference>
<dbReference type="GO" id="GO:0005829">
    <property type="term" value="C:cytosol"/>
    <property type="evidence" value="ECO:0007669"/>
    <property type="project" value="TreeGrafter"/>
</dbReference>
<dbReference type="CDD" id="cd00090">
    <property type="entry name" value="HTH_ARSR"/>
    <property type="match status" value="1"/>
</dbReference>
<evidence type="ECO:0000256" key="3">
    <source>
        <dbReference type="ARBA" id="ARBA00023163"/>
    </source>
</evidence>
<keyword evidence="3" id="KW-0804">Transcription</keyword>
<dbReference type="AlphaFoldDB" id="A0A437QYE7"/>
<dbReference type="Gene3D" id="1.10.10.10">
    <property type="entry name" value="Winged helix-like DNA-binding domain superfamily/Winged helix DNA-binding domain"/>
    <property type="match status" value="1"/>
</dbReference>
<dbReference type="InterPro" id="IPR011991">
    <property type="entry name" value="ArsR-like_HTH"/>
</dbReference>
<evidence type="ECO:0000256" key="2">
    <source>
        <dbReference type="ARBA" id="ARBA00023125"/>
    </source>
</evidence>
<dbReference type="Gene3D" id="3.30.70.920">
    <property type="match status" value="1"/>
</dbReference>
<dbReference type="GO" id="GO:0043565">
    <property type="term" value="F:sequence-specific DNA binding"/>
    <property type="evidence" value="ECO:0007669"/>
    <property type="project" value="InterPro"/>
</dbReference>
<dbReference type="Proteomes" id="UP000287447">
    <property type="component" value="Unassembled WGS sequence"/>
</dbReference>
<protein>
    <submittedName>
        <fullName evidence="5">Lrp/AsnC family transcriptional regulator</fullName>
    </submittedName>
</protein>
<dbReference type="InterPro" id="IPR036390">
    <property type="entry name" value="WH_DNA-bd_sf"/>
</dbReference>